<keyword evidence="1" id="KW-0812">Transmembrane</keyword>
<keyword evidence="1" id="KW-0472">Membrane</keyword>
<proteinExistence type="predicted"/>
<feature type="transmembrane region" description="Helical" evidence="1">
    <location>
        <begin position="199"/>
        <end position="219"/>
    </location>
</feature>
<dbReference type="Pfam" id="PF12704">
    <property type="entry name" value="MacB_PCD"/>
    <property type="match status" value="1"/>
</dbReference>
<dbReference type="RefSeq" id="WP_255225884.1">
    <property type="nucleotide sequence ID" value="NZ_JAJEKE010000001.1"/>
</dbReference>
<evidence type="ECO:0000313" key="4">
    <source>
        <dbReference type="Proteomes" id="UP001651880"/>
    </source>
</evidence>
<organism evidence="3 4">
    <name type="scientific">Lutispora saccharofermentans</name>
    <dbReference type="NCBI Taxonomy" id="3024236"/>
    <lineage>
        <taxon>Bacteria</taxon>
        <taxon>Bacillati</taxon>
        <taxon>Bacillota</taxon>
        <taxon>Clostridia</taxon>
        <taxon>Lutisporales</taxon>
        <taxon>Lutisporaceae</taxon>
        <taxon>Lutispora</taxon>
    </lineage>
</organism>
<comment type="caution">
    <text evidence="3">The sequence shown here is derived from an EMBL/GenBank/DDBJ whole genome shotgun (WGS) entry which is preliminary data.</text>
</comment>
<feature type="domain" description="MacB-like periplasmic core" evidence="2">
    <location>
        <begin position="72"/>
        <end position="147"/>
    </location>
</feature>
<dbReference type="EMBL" id="JAJEKE010000001">
    <property type="protein sequence ID" value="MCQ1528404.1"/>
    <property type="molecule type" value="Genomic_DNA"/>
</dbReference>
<keyword evidence="1" id="KW-1133">Transmembrane helix</keyword>
<evidence type="ECO:0000259" key="2">
    <source>
        <dbReference type="Pfam" id="PF12704"/>
    </source>
</evidence>
<accession>A0ABT1NAW6</accession>
<evidence type="ECO:0000313" key="3">
    <source>
        <dbReference type="EMBL" id="MCQ1528404.1"/>
    </source>
</evidence>
<feature type="transmembrane region" description="Helical" evidence="1">
    <location>
        <begin position="253"/>
        <end position="274"/>
    </location>
</feature>
<gene>
    <name evidence="3" type="ORF">LJD61_02420</name>
</gene>
<dbReference type="Proteomes" id="UP001651880">
    <property type="component" value="Unassembled WGS sequence"/>
</dbReference>
<dbReference type="InterPro" id="IPR025857">
    <property type="entry name" value="MacB_PCD"/>
</dbReference>
<name>A0ABT1NAW6_9FIRM</name>
<keyword evidence="4" id="KW-1185">Reference proteome</keyword>
<protein>
    <submittedName>
        <fullName evidence="3">ABC transporter permease</fullName>
    </submittedName>
</protein>
<evidence type="ECO:0000256" key="1">
    <source>
        <dbReference type="SAM" id="Phobius"/>
    </source>
</evidence>
<reference evidence="3 4" key="1">
    <citation type="submission" date="2021-10" db="EMBL/GenBank/DDBJ databases">
        <title>Lutispora strain m25 sp. nov., a thermophilic, non-spore-forming bacterium isolated from a lab-scale methanogenic bioreactor digesting anaerobic sludge.</title>
        <authorList>
            <person name="El Houari A."/>
            <person name="Mcdonald J."/>
        </authorList>
    </citation>
    <scope>NUCLEOTIDE SEQUENCE [LARGE SCALE GENOMIC DNA]</scope>
    <source>
        <strain evidence="4">m25</strain>
    </source>
</reference>
<sequence>MAMKKASVILAMMALLALFSYAYLLNQYNRNIVEFYYNGMLMQDNFEKIRSYNKGGIAVADFIMPYQGNKLIMTTGLDFLTEAISMDKGGFISDISRREAAIGDRAADKYFKNGDVIGKYIDIYDKSYEIKGVIKNSDEIYISYDAGLEELNWGKKVMKYNLNDDAQFYLEIDKIRGQLNALGLDIYDVVIVKEIIYKYMNMLILIGIFVLTCFGIRFFRHFVKLIKNLLDVYMENKNTAELRDFLMSHVRDMLRIIGLLPLILAIGLGIYALVTDLYVPPAMMPENLFSPSSYIRVMMFYYDKFVLHIENGVSGILFEACMMDLIFILGFLLLEMQKP</sequence>
<feature type="transmembrane region" description="Helical" evidence="1">
    <location>
        <begin position="312"/>
        <end position="334"/>
    </location>
</feature>